<keyword evidence="1" id="KW-0378">Hydrolase</keyword>
<dbReference type="NCBIfam" id="TIGR01076">
    <property type="entry name" value="sortase_fam"/>
    <property type="match status" value="1"/>
</dbReference>
<evidence type="ECO:0000256" key="1">
    <source>
        <dbReference type="ARBA" id="ARBA00022801"/>
    </source>
</evidence>
<feature type="active site" description="Proton donor/acceptor" evidence="2">
    <location>
        <position position="145"/>
    </location>
</feature>
<name>A0A315Y249_RUMFL</name>
<evidence type="ECO:0000313" key="5">
    <source>
        <dbReference type="Proteomes" id="UP000245720"/>
    </source>
</evidence>
<keyword evidence="3" id="KW-0472">Membrane</keyword>
<dbReference type="InterPro" id="IPR005754">
    <property type="entry name" value="Sortase"/>
</dbReference>
<dbReference type="Proteomes" id="UP000245720">
    <property type="component" value="Unassembled WGS sequence"/>
</dbReference>
<gene>
    <name evidence="4" type="ORF">IE37_00992</name>
</gene>
<dbReference type="InterPro" id="IPR042002">
    <property type="entry name" value="Sortase_C"/>
</dbReference>
<proteinExistence type="predicted"/>
<reference evidence="4 5" key="1">
    <citation type="submission" date="2018-05" db="EMBL/GenBank/DDBJ databases">
        <title>The Hungate 1000. A catalogue of reference genomes from the rumen microbiome.</title>
        <authorList>
            <person name="Kelly W."/>
        </authorList>
    </citation>
    <scope>NUCLEOTIDE SEQUENCE [LARGE SCALE GENOMIC DNA]</scope>
    <source>
        <strain evidence="4 5">SAb67</strain>
    </source>
</reference>
<accession>A0A315Y249</accession>
<dbReference type="RefSeq" id="WP_109725841.1">
    <property type="nucleotide sequence ID" value="NZ_QGDI01000003.1"/>
</dbReference>
<dbReference type="EMBL" id="QGDI01000003">
    <property type="protein sequence ID" value="PWJ14060.1"/>
    <property type="molecule type" value="Genomic_DNA"/>
</dbReference>
<sequence length="305" mass="33847">MKRFLLKSLPFAALLLGLALLLYPTISEHINAMHQSHAIQAYNRIAESMSDEQHDQLIRAANDYNSRLASTKDAFFHPELVEGYNDTLDITGTGIMGYVTIEKIKVELPIYHSVNDNVLQIAAGHLPGTSLPVGGVGTHSVLSGHRGLPSARLFTDLDKMEIGDVFHITVLSDVLTYQVDQIKTVKPYEVDDLAIDPNEDYCTLFTCTPYGINSHRLLVRGRRIETAEEMKVYVANDGLIISPIIVAPVIAAPILLVLFIIMMFGGGKKRRNAAERSRRAVEEYFRGLEASEKNNKRSDENAEGP</sequence>
<feature type="active site" description="Acyl-thioester intermediate" evidence="2">
    <location>
        <position position="207"/>
    </location>
</feature>
<comment type="caution">
    <text evidence="4">The sequence shown here is derived from an EMBL/GenBank/DDBJ whole genome shotgun (WGS) entry which is preliminary data.</text>
</comment>
<evidence type="ECO:0000313" key="4">
    <source>
        <dbReference type="EMBL" id="PWJ14060.1"/>
    </source>
</evidence>
<dbReference type="Gene3D" id="2.40.260.10">
    <property type="entry name" value="Sortase"/>
    <property type="match status" value="1"/>
</dbReference>
<feature type="transmembrane region" description="Helical" evidence="3">
    <location>
        <begin position="240"/>
        <end position="264"/>
    </location>
</feature>
<dbReference type="InterPro" id="IPR023365">
    <property type="entry name" value="Sortase_dom-sf"/>
</dbReference>
<dbReference type="OrthoDB" id="1648028at2"/>
<dbReference type="GO" id="GO:0016787">
    <property type="term" value="F:hydrolase activity"/>
    <property type="evidence" value="ECO:0007669"/>
    <property type="project" value="UniProtKB-KW"/>
</dbReference>
<keyword evidence="3" id="KW-0812">Transmembrane</keyword>
<protein>
    <submittedName>
        <fullName evidence="4">Sortase A</fullName>
    </submittedName>
</protein>
<dbReference type="AlphaFoldDB" id="A0A315Y249"/>
<keyword evidence="3" id="KW-1133">Transmembrane helix</keyword>
<dbReference type="SUPFAM" id="SSF63817">
    <property type="entry name" value="Sortase"/>
    <property type="match status" value="1"/>
</dbReference>
<evidence type="ECO:0000256" key="2">
    <source>
        <dbReference type="PIRSR" id="PIRSR605754-1"/>
    </source>
</evidence>
<dbReference type="CDD" id="cd05827">
    <property type="entry name" value="Sortase_C"/>
    <property type="match status" value="1"/>
</dbReference>
<organism evidence="4 5">
    <name type="scientific">Ruminococcus flavefaciens</name>
    <dbReference type="NCBI Taxonomy" id="1265"/>
    <lineage>
        <taxon>Bacteria</taxon>
        <taxon>Bacillati</taxon>
        <taxon>Bacillota</taxon>
        <taxon>Clostridia</taxon>
        <taxon>Eubacteriales</taxon>
        <taxon>Oscillospiraceae</taxon>
        <taxon>Ruminococcus</taxon>
    </lineage>
</organism>
<dbReference type="Pfam" id="PF04203">
    <property type="entry name" value="Sortase"/>
    <property type="match status" value="1"/>
</dbReference>
<evidence type="ECO:0000256" key="3">
    <source>
        <dbReference type="SAM" id="Phobius"/>
    </source>
</evidence>
<dbReference type="NCBIfam" id="NF033745">
    <property type="entry name" value="class_C_sortase"/>
    <property type="match status" value="1"/>
</dbReference>